<proteinExistence type="predicted"/>
<protein>
    <submittedName>
        <fullName evidence="1">Uncharacterized protein</fullName>
    </submittedName>
</protein>
<gene>
    <name evidence="2" type="ORF">LCGC14_1423090</name>
    <name evidence="1" type="ORF">LCGC14_1515230</name>
</gene>
<reference evidence="1" key="1">
    <citation type="journal article" date="2015" name="Nature">
        <title>Complex archaea that bridge the gap between prokaryotes and eukaryotes.</title>
        <authorList>
            <person name="Spang A."/>
            <person name="Saw J.H."/>
            <person name="Jorgensen S.L."/>
            <person name="Zaremba-Niedzwiedzka K."/>
            <person name="Martijn J."/>
            <person name="Lind A.E."/>
            <person name="van Eijk R."/>
            <person name="Schleper C."/>
            <person name="Guy L."/>
            <person name="Ettema T.J."/>
        </authorList>
    </citation>
    <scope>NUCLEOTIDE SEQUENCE</scope>
</reference>
<sequence>MKTLREKFAELAHSQWSGWMKYLFSKGEFNKNGTWTMPKWAVERWTRQMNTPYLELSESEKDNDREESDKFLKIIEDSKPQHPLFHRPRYDYLNRPE</sequence>
<evidence type="ECO:0000313" key="1">
    <source>
        <dbReference type="EMBL" id="KKM63074.1"/>
    </source>
</evidence>
<dbReference type="EMBL" id="LAZR01009516">
    <property type="protein sequence ID" value="KKM72188.1"/>
    <property type="molecule type" value="Genomic_DNA"/>
</dbReference>
<dbReference type="EMBL" id="LAZR01011165">
    <property type="protein sequence ID" value="KKM63074.1"/>
    <property type="molecule type" value="Genomic_DNA"/>
</dbReference>
<accession>A0A0F9J0C4</accession>
<dbReference type="AlphaFoldDB" id="A0A0F9J0C4"/>
<name>A0A0F9J0C4_9ZZZZ</name>
<evidence type="ECO:0000313" key="2">
    <source>
        <dbReference type="EMBL" id="KKM72188.1"/>
    </source>
</evidence>
<organism evidence="1">
    <name type="scientific">marine sediment metagenome</name>
    <dbReference type="NCBI Taxonomy" id="412755"/>
    <lineage>
        <taxon>unclassified sequences</taxon>
        <taxon>metagenomes</taxon>
        <taxon>ecological metagenomes</taxon>
    </lineage>
</organism>
<comment type="caution">
    <text evidence="1">The sequence shown here is derived from an EMBL/GenBank/DDBJ whole genome shotgun (WGS) entry which is preliminary data.</text>
</comment>